<gene>
    <name evidence="1" type="ORF">FALBO_14031</name>
</gene>
<proteinExistence type="predicted"/>
<dbReference type="Proteomes" id="UP000554235">
    <property type="component" value="Unassembled WGS sequence"/>
</dbReference>
<keyword evidence="2" id="KW-1185">Reference proteome</keyword>
<reference evidence="1 2" key="1">
    <citation type="submission" date="2020-01" db="EMBL/GenBank/DDBJ databases">
        <title>Identification and distribution of gene clusters putatively required for synthesis of sphingolipid metabolism inhibitors in phylogenetically diverse species of the filamentous fungus Fusarium.</title>
        <authorList>
            <person name="Kim H.-S."/>
            <person name="Busman M."/>
            <person name="Brown D.W."/>
            <person name="Divon H."/>
            <person name="Uhlig S."/>
            <person name="Proctor R.H."/>
        </authorList>
    </citation>
    <scope>NUCLEOTIDE SEQUENCE [LARGE SCALE GENOMIC DNA]</scope>
    <source>
        <strain evidence="1 2">NRRL 20459</strain>
    </source>
</reference>
<protein>
    <submittedName>
        <fullName evidence="1">Short-chain dehydrogenase reductase SDR</fullName>
    </submittedName>
</protein>
<accession>A0A8H4L0Z0</accession>
<comment type="caution">
    <text evidence="1">The sequence shown here is derived from an EMBL/GenBank/DDBJ whole genome shotgun (WGS) entry which is preliminary data.</text>
</comment>
<name>A0A8H4L0Z0_9HYPO</name>
<sequence length="113" mass="12284">MLGLFVRQLRFKPKPLPQDVRLDGKKALVTGAGVGSLGLEVAKEMASRDLSPVILGVRNTTAGEEARQQITSESPSCNVDGWHVDYNPSKAWPSSLCGLNPSINWISSFYVRA</sequence>
<evidence type="ECO:0000313" key="2">
    <source>
        <dbReference type="Proteomes" id="UP000554235"/>
    </source>
</evidence>
<dbReference type="AlphaFoldDB" id="A0A8H4L0Z0"/>
<organism evidence="1 2">
    <name type="scientific">Fusarium albosuccineum</name>
    <dbReference type="NCBI Taxonomy" id="1237068"/>
    <lineage>
        <taxon>Eukaryota</taxon>
        <taxon>Fungi</taxon>
        <taxon>Dikarya</taxon>
        <taxon>Ascomycota</taxon>
        <taxon>Pezizomycotina</taxon>
        <taxon>Sordariomycetes</taxon>
        <taxon>Hypocreomycetidae</taxon>
        <taxon>Hypocreales</taxon>
        <taxon>Nectriaceae</taxon>
        <taxon>Fusarium</taxon>
        <taxon>Fusarium decemcellulare species complex</taxon>
    </lineage>
</organism>
<dbReference type="Gene3D" id="3.40.50.720">
    <property type="entry name" value="NAD(P)-binding Rossmann-like Domain"/>
    <property type="match status" value="1"/>
</dbReference>
<dbReference type="EMBL" id="JAADYS010002223">
    <property type="protein sequence ID" value="KAF4459219.1"/>
    <property type="molecule type" value="Genomic_DNA"/>
</dbReference>
<dbReference type="SUPFAM" id="SSF51735">
    <property type="entry name" value="NAD(P)-binding Rossmann-fold domains"/>
    <property type="match status" value="1"/>
</dbReference>
<dbReference type="InterPro" id="IPR036291">
    <property type="entry name" value="NAD(P)-bd_dom_sf"/>
</dbReference>
<dbReference type="OrthoDB" id="1933717at2759"/>
<evidence type="ECO:0000313" key="1">
    <source>
        <dbReference type="EMBL" id="KAF4459219.1"/>
    </source>
</evidence>